<feature type="compositionally biased region" description="Polar residues" evidence="1">
    <location>
        <begin position="72"/>
        <end position="87"/>
    </location>
</feature>
<keyword evidence="3" id="KW-1185">Reference proteome</keyword>
<proteinExistence type="predicted"/>
<dbReference type="AlphaFoldDB" id="A0A448XL55"/>
<evidence type="ECO:0000313" key="3">
    <source>
        <dbReference type="Proteomes" id="UP000784294"/>
    </source>
</evidence>
<protein>
    <submittedName>
        <fullName evidence="2">Uncharacterized protein</fullName>
    </submittedName>
</protein>
<evidence type="ECO:0000313" key="2">
    <source>
        <dbReference type="EMBL" id="VEL39290.1"/>
    </source>
</evidence>
<comment type="caution">
    <text evidence="2">The sequence shown here is derived from an EMBL/GenBank/DDBJ whole genome shotgun (WGS) entry which is preliminary data.</text>
</comment>
<name>A0A448XL55_9PLAT</name>
<dbReference type="Proteomes" id="UP000784294">
    <property type="component" value="Unassembled WGS sequence"/>
</dbReference>
<reference evidence="2" key="1">
    <citation type="submission" date="2018-11" db="EMBL/GenBank/DDBJ databases">
        <authorList>
            <consortium name="Pathogen Informatics"/>
        </authorList>
    </citation>
    <scope>NUCLEOTIDE SEQUENCE</scope>
</reference>
<feature type="region of interest" description="Disordered" evidence="1">
    <location>
        <begin position="60"/>
        <end position="87"/>
    </location>
</feature>
<accession>A0A448XL55</accession>
<organism evidence="2 3">
    <name type="scientific">Protopolystoma xenopodis</name>
    <dbReference type="NCBI Taxonomy" id="117903"/>
    <lineage>
        <taxon>Eukaryota</taxon>
        <taxon>Metazoa</taxon>
        <taxon>Spiralia</taxon>
        <taxon>Lophotrochozoa</taxon>
        <taxon>Platyhelminthes</taxon>
        <taxon>Monogenea</taxon>
        <taxon>Polyopisthocotylea</taxon>
        <taxon>Polystomatidea</taxon>
        <taxon>Polystomatidae</taxon>
        <taxon>Protopolystoma</taxon>
    </lineage>
</organism>
<sequence length="193" mass="20998">MEMSMSRRLEAQLLASTRRADETVQAVWASRFEGEDMKTVIFSRRDGDICPAGIGAGTGFIPFEKPPESPRDTASSMSSSHNPTLTNRPDFRLLARRQQPKIWAGRAAVYTKSPQHFVSLFGAASHDRTRVSASAATAAAALSTAPPIHVQLKRVFVAQPELKRDNASPGLVKKAAELIDAAAAATIRDDKRR</sequence>
<dbReference type="EMBL" id="CAAALY010260738">
    <property type="protein sequence ID" value="VEL39290.1"/>
    <property type="molecule type" value="Genomic_DNA"/>
</dbReference>
<evidence type="ECO:0000256" key="1">
    <source>
        <dbReference type="SAM" id="MobiDB-lite"/>
    </source>
</evidence>
<gene>
    <name evidence="2" type="ORF">PXEA_LOCUS32730</name>
</gene>